<evidence type="ECO:0000256" key="1">
    <source>
        <dbReference type="ARBA" id="ARBA00004496"/>
    </source>
</evidence>
<protein>
    <submittedName>
        <fullName evidence="5">ESX secretion-associated protein EspG</fullName>
    </submittedName>
</protein>
<dbReference type="EMBL" id="JAAMPJ010000001">
    <property type="protein sequence ID" value="NGY58435.1"/>
    <property type="molecule type" value="Genomic_DNA"/>
</dbReference>
<name>A0A7C9VNQ0_9PSEU</name>
<comment type="caution">
    <text evidence="5">The sequence shown here is derived from an EMBL/GenBank/DDBJ whole genome shotgun (WGS) entry which is preliminary data.</text>
</comment>
<dbReference type="RefSeq" id="WP_166044475.1">
    <property type="nucleotide sequence ID" value="NZ_JAAMPJ010000001.1"/>
</dbReference>
<gene>
    <name evidence="5" type="ORF">G7043_05735</name>
</gene>
<comment type="similarity">
    <text evidence="2">Belongs to the EspG family.</text>
</comment>
<evidence type="ECO:0000256" key="3">
    <source>
        <dbReference type="ARBA" id="ARBA00022490"/>
    </source>
</evidence>
<evidence type="ECO:0000313" key="5">
    <source>
        <dbReference type="EMBL" id="NGY58435.1"/>
    </source>
</evidence>
<keyword evidence="3" id="KW-0963">Cytoplasm</keyword>
<evidence type="ECO:0000256" key="4">
    <source>
        <dbReference type="ARBA" id="ARBA00023186"/>
    </source>
</evidence>
<dbReference type="InterPro" id="IPR025734">
    <property type="entry name" value="EspG"/>
</dbReference>
<keyword evidence="4" id="KW-0143">Chaperone</keyword>
<dbReference type="AlphaFoldDB" id="A0A7C9VNQ0"/>
<dbReference type="Proteomes" id="UP000481360">
    <property type="component" value="Unassembled WGS sequence"/>
</dbReference>
<sequence length="272" mass="29490">MTLFGLDVGSSDTRDPVIISTLEFDVLWEHLGLETMPLVLKVPSPGKTREERRAIEDQVWRQLGARGLGGPRSLDPTLEDLLHVLNRPQQEIDARMWLSDRSVRLLAAGKGQAGVLAVLDSGQLVLRPAEADGLPREALTALPTAAAGEGHSITLPSADLDAAAASATSPEDLEASLLSRGVRTADAHTLAEMVRDASNRGQFGAAARDKWGKRVRPDRVVAFYDTPKGRYLQMRRGAEGQQPWSTITPVDYRRLHHHLVELLAEAAGSPPA</sequence>
<evidence type="ECO:0000256" key="2">
    <source>
        <dbReference type="ARBA" id="ARBA00006411"/>
    </source>
</evidence>
<evidence type="ECO:0000313" key="6">
    <source>
        <dbReference type="Proteomes" id="UP000481360"/>
    </source>
</evidence>
<keyword evidence="6" id="KW-1185">Reference proteome</keyword>
<comment type="subcellular location">
    <subcellularLocation>
        <location evidence="1">Cytoplasm</location>
    </subcellularLocation>
</comment>
<reference evidence="5 6" key="1">
    <citation type="submission" date="2020-03" db="EMBL/GenBank/DDBJ databases">
        <title>Isolation and identification of active actinomycetes.</title>
        <authorList>
            <person name="Sun X."/>
        </authorList>
    </citation>
    <scope>NUCLEOTIDE SEQUENCE [LARGE SCALE GENOMIC DNA]</scope>
    <source>
        <strain evidence="5 6">NEAU-D13</strain>
    </source>
</reference>
<accession>A0A7C9VNQ0</accession>
<proteinExistence type="inferred from homology"/>
<dbReference type="Pfam" id="PF14011">
    <property type="entry name" value="ESX-1_EspG"/>
    <property type="match status" value="1"/>
</dbReference>
<organism evidence="5 6">
    <name type="scientific">Lentzea alba</name>
    <dbReference type="NCBI Taxonomy" id="2714351"/>
    <lineage>
        <taxon>Bacteria</taxon>
        <taxon>Bacillati</taxon>
        <taxon>Actinomycetota</taxon>
        <taxon>Actinomycetes</taxon>
        <taxon>Pseudonocardiales</taxon>
        <taxon>Pseudonocardiaceae</taxon>
        <taxon>Lentzea</taxon>
    </lineage>
</organism>